<name>A0A9D4LM03_DREPO</name>
<feature type="domain" description="Sushi" evidence="3">
    <location>
        <begin position="24"/>
        <end position="86"/>
    </location>
</feature>
<dbReference type="Proteomes" id="UP000828390">
    <property type="component" value="Unassembled WGS sequence"/>
</dbReference>
<reference evidence="4" key="1">
    <citation type="journal article" date="2019" name="bioRxiv">
        <title>The Genome of the Zebra Mussel, Dreissena polymorpha: A Resource for Invasive Species Research.</title>
        <authorList>
            <person name="McCartney M.A."/>
            <person name="Auch B."/>
            <person name="Kono T."/>
            <person name="Mallez S."/>
            <person name="Zhang Y."/>
            <person name="Obille A."/>
            <person name="Becker A."/>
            <person name="Abrahante J.E."/>
            <person name="Garbe J."/>
            <person name="Badalamenti J.P."/>
            <person name="Herman A."/>
            <person name="Mangelson H."/>
            <person name="Liachko I."/>
            <person name="Sullivan S."/>
            <person name="Sone E.D."/>
            <person name="Koren S."/>
            <person name="Silverstein K.A.T."/>
            <person name="Beckman K.B."/>
            <person name="Gohl D.M."/>
        </authorList>
    </citation>
    <scope>NUCLEOTIDE SEQUENCE</scope>
    <source>
        <strain evidence="4">Duluth1</strain>
        <tissue evidence="4">Whole animal</tissue>
    </source>
</reference>
<proteinExistence type="predicted"/>
<sequence length="89" mass="10015">MHFPKFSVFNTRDILILIDPISVKKCSSPPPISFGSYYPMEISGEHEFNTSVNYTCNFGYYKFSGDGVRTCNDSKQWTGATPVCKSKNS</sequence>
<evidence type="ECO:0000256" key="2">
    <source>
        <dbReference type="PROSITE-ProRule" id="PRU00302"/>
    </source>
</evidence>
<dbReference type="InterPro" id="IPR035976">
    <property type="entry name" value="Sushi/SCR/CCP_sf"/>
</dbReference>
<dbReference type="PROSITE" id="PS50923">
    <property type="entry name" value="SUSHI"/>
    <property type="match status" value="1"/>
</dbReference>
<dbReference type="AlphaFoldDB" id="A0A9D4LM03"/>
<keyword evidence="5" id="KW-1185">Reference proteome</keyword>
<dbReference type="SUPFAM" id="SSF57535">
    <property type="entry name" value="Complement control module/SCR domain"/>
    <property type="match status" value="1"/>
</dbReference>
<keyword evidence="1" id="KW-1015">Disulfide bond</keyword>
<dbReference type="SMART" id="SM00032">
    <property type="entry name" value="CCP"/>
    <property type="match status" value="1"/>
</dbReference>
<reference evidence="4" key="2">
    <citation type="submission" date="2020-11" db="EMBL/GenBank/DDBJ databases">
        <authorList>
            <person name="McCartney M.A."/>
            <person name="Auch B."/>
            <person name="Kono T."/>
            <person name="Mallez S."/>
            <person name="Becker A."/>
            <person name="Gohl D.M."/>
            <person name="Silverstein K.A.T."/>
            <person name="Koren S."/>
            <person name="Bechman K.B."/>
            <person name="Herman A."/>
            <person name="Abrahante J.E."/>
            <person name="Garbe J."/>
        </authorList>
    </citation>
    <scope>NUCLEOTIDE SEQUENCE</scope>
    <source>
        <strain evidence="4">Duluth1</strain>
        <tissue evidence="4">Whole animal</tissue>
    </source>
</reference>
<comment type="caution">
    <text evidence="2">Lacks conserved residue(s) required for the propagation of feature annotation.</text>
</comment>
<dbReference type="CDD" id="cd00033">
    <property type="entry name" value="CCP"/>
    <property type="match status" value="1"/>
</dbReference>
<protein>
    <recommendedName>
        <fullName evidence="3">Sushi domain-containing protein</fullName>
    </recommendedName>
</protein>
<dbReference type="InterPro" id="IPR000436">
    <property type="entry name" value="Sushi_SCR_CCP_dom"/>
</dbReference>
<evidence type="ECO:0000256" key="1">
    <source>
        <dbReference type="ARBA" id="ARBA00023157"/>
    </source>
</evidence>
<evidence type="ECO:0000313" key="4">
    <source>
        <dbReference type="EMBL" id="KAH3861245.1"/>
    </source>
</evidence>
<gene>
    <name evidence="4" type="ORF">DPMN_024172</name>
</gene>
<evidence type="ECO:0000313" key="5">
    <source>
        <dbReference type="Proteomes" id="UP000828390"/>
    </source>
</evidence>
<dbReference type="Pfam" id="PF00084">
    <property type="entry name" value="Sushi"/>
    <property type="match status" value="1"/>
</dbReference>
<evidence type="ECO:0000259" key="3">
    <source>
        <dbReference type="PROSITE" id="PS50923"/>
    </source>
</evidence>
<organism evidence="4 5">
    <name type="scientific">Dreissena polymorpha</name>
    <name type="common">Zebra mussel</name>
    <name type="synonym">Mytilus polymorpha</name>
    <dbReference type="NCBI Taxonomy" id="45954"/>
    <lineage>
        <taxon>Eukaryota</taxon>
        <taxon>Metazoa</taxon>
        <taxon>Spiralia</taxon>
        <taxon>Lophotrochozoa</taxon>
        <taxon>Mollusca</taxon>
        <taxon>Bivalvia</taxon>
        <taxon>Autobranchia</taxon>
        <taxon>Heteroconchia</taxon>
        <taxon>Euheterodonta</taxon>
        <taxon>Imparidentia</taxon>
        <taxon>Neoheterodontei</taxon>
        <taxon>Myida</taxon>
        <taxon>Dreissenoidea</taxon>
        <taxon>Dreissenidae</taxon>
        <taxon>Dreissena</taxon>
    </lineage>
</organism>
<accession>A0A9D4LM03</accession>
<dbReference type="EMBL" id="JAIWYP010000002">
    <property type="protein sequence ID" value="KAH3861245.1"/>
    <property type="molecule type" value="Genomic_DNA"/>
</dbReference>
<keyword evidence="2" id="KW-0768">Sushi</keyword>
<dbReference type="Gene3D" id="2.10.70.10">
    <property type="entry name" value="Complement Module, domain 1"/>
    <property type="match status" value="1"/>
</dbReference>
<comment type="caution">
    <text evidence="4">The sequence shown here is derived from an EMBL/GenBank/DDBJ whole genome shotgun (WGS) entry which is preliminary data.</text>
</comment>